<dbReference type="GO" id="GO:0046685">
    <property type="term" value="P:response to arsenic-containing substance"/>
    <property type="evidence" value="ECO:0007669"/>
    <property type="project" value="InterPro"/>
</dbReference>
<dbReference type="GO" id="GO:0003677">
    <property type="term" value="F:DNA binding"/>
    <property type="evidence" value="ECO:0007669"/>
    <property type="project" value="InterPro"/>
</dbReference>
<gene>
    <name evidence="1" type="primary">arsD</name>
    <name evidence="1" type="ORF">Mal33_44970</name>
</gene>
<dbReference type="AlphaFoldDB" id="A0A518IZF6"/>
<reference evidence="1 2" key="1">
    <citation type="submission" date="2019-02" db="EMBL/GenBank/DDBJ databases">
        <title>Deep-cultivation of Planctomycetes and their phenomic and genomic characterization uncovers novel biology.</title>
        <authorList>
            <person name="Wiegand S."/>
            <person name="Jogler M."/>
            <person name="Boedeker C."/>
            <person name="Pinto D."/>
            <person name="Vollmers J."/>
            <person name="Rivas-Marin E."/>
            <person name="Kohn T."/>
            <person name="Peeters S.H."/>
            <person name="Heuer A."/>
            <person name="Rast P."/>
            <person name="Oberbeckmann S."/>
            <person name="Bunk B."/>
            <person name="Jeske O."/>
            <person name="Meyerdierks A."/>
            <person name="Storesund J.E."/>
            <person name="Kallscheuer N."/>
            <person name="Luecker S."/>
            <person name="Lage O.M."/>
            <person name="Pohl T."/>
            <person name="Merkel B.J."/>
            <person name="Hornburger P."/>
            <person name="Mueller R.-W."/>
            <person name="Bruemmer F."/>
            <person name="Labrenz M."/>
            <person name="Spormann A.M."/>
            <person name="Op den Camp H."/>
            <person name="Overmann J."/>
            <person name="Amann R."/>
            <person name="Jetten M.S.M."/>
            <person name="Mascher T."/>
            <person name="Medema M.H."/>
            <person name="Devos D.P."/>
            <person name="Kaster A.-K."/>
            <person name="Ovreas L."/>
            <person name="Rohde M."/>
            <person name="Galperin M.Y."/>
            <person name="Jogler C."/>
        </authorList>
    </citation>
    <scope>NUCLEOTIDE SEQUENCE [LARGE SCALE GENOMIC DNA]</scope>
    <source>
        <strain evidence="1 2">Mal33</strain>
    </source>
</reference>
<protein>
    <submittedName>
        <fullName evidence="1">Arsenical resistance operon trans-acting repressor ArsD</fullName>
    </submittedName>
</protein>
<dbReference type="GO" id="GO:0045892">
    <property type="term" value="P:negative regulation of DNA-templated transcription"/>
    <property type="evidence" value="ECO:0007669"/>
    <property type="project" value="InterPro"/>
</dbReference>
<dbReference type="RefSeq" id="WP_145288862.1">
    <property type="nucleotide sequence ID" value="NZ_CP036318.1"/>
</dbReference>
<dbReference type="InterPro" id="IPR010712">
    <property type="entry name" value="Arsenical-R_ArsD"/>
</dbReference>
<dbReference type="Gene3D" id="3.40.30.10">
    <property type="entry name" value="Glutaredoxin"/>
    <property type="match status" value="1"/>
</dbReference>
<dbReference type="EMBL" id="CP036318">
    <property type="protein sequence ID" value="QDV58474.1"/>
    <property type="molecule type" value="Genomic_DNA"/>
</dbReference>
<dbReference type="Proteomes" id="UP000316770">
    <property type="component" value="Chromosome"/>
</dbReference>
<organism evidence="1 2">
    <name type="scientific">Rosistilla oblonga</name>
    <dbReference type="NCBI Taxonomy" id="2527990"/>
    <lineage>
        <taxon>Bacteria</taxon>
        <taxon>Pseudomonadati</taxon>
        <taxon>Planctomycetota</taxon>
        <taxon>Planctomycetia</taxon>
        <taxon>Pirellulales</taxon>
        <taxon>Pirellulaceae</taxon>
        <taxon>Rosistilla</taxon>
    </lineage>
</organism>
<sequence length="123" mass="13165">MTTVTIYDKAMCCSTGVCGPQVDPVLPRFAADLDWLASQGHEVKRFNLSQNPTEFVANPMVQKMLAEAGVECLPLVIVDQQIVSRGEYPSRDNLAMWTGTPLKRPTSLPVTGGGGCCGDTGCC</sequence>
<dbReference type="NCBIfam" id="NF033727">
    <property type="entry name" value="chaperon_ArsD"/>
    <property type="match status" value="1"/>
</dbReference>
<accession>A0A518IZF6</accession>
<keyword evidence="2" id="KW-1185">Reference proteome</keyword>
<evidence type="ECO:0000313" key="1">
    <source>
        <dbReference type="EMBL" id="QDV58474.1"/>
    </source>
</evidence>
<name>A0A518IZF6_9BACT</name>
<proteinExistence type="predicted"/>
<evidence type="ECO:0000313" key="2">
    <source>
        <dbReference type="Proteomes" id="UP000316770"/>
    </source>
</evidence>
<dbReference type="Pfam" id="PF06953">
    <property type="entry name" value="ArsD"/>
    <property type="match status" value="1"/>
</dbReference>